<evidence type="ECO:0000259" key="6">
    <source>
        <dbReference type="PROSITE" id="PS50011"/>
    </source>
</evidence>
<evidence type="ECO:0000256" key="2">
    <source>
        <dbReference type="ARBA" id="ARBA00022741"/>
    </source>
</evidence>
<keyword evidence="2" id="KW-0547">Nucleotide-binding</keyword>
<keyword evidence="1" id="KW-0808">Transferase</keyword>
<dbReference type="SUPFAM" id="SSF56112">
    <property type="entry name" value="Protein kinase-like (PK-like)"/>
    <property type="match status" value="1"/>
</dbReference>
<keyword evidence="4" id="KW-0067">ATP-binding</keyword>
<feature type="compositionally biased region" description="Low complexity" evidence="5">
    <location>
        <begin position="521"/>
        <end position="541"/>
    </location>
</feature>
<reference evidence="7 8" key="1">
    <citation type="submission" date="2024-02" db="EMBL/GenBank/DDBJ databases">
        <title>A draft genome for the cacao thread blight pathogen Marasmius crinis-equi.</title>
        <authorList>
            <person name="Cohen S.P."/>
            <person name="Baruah I.K."/>
            <person name="Amoako-Attah I."/>
            <person name="Bukari Y."/>
            <person name="Meinhardt L.W."/>
            <person name="Bailey B.A."/>
        </authorList>
    </citation>
    <scope>NUCLEOTIDE SEQUENCE [LARGE SCALE GENOMIC DNA]</scope>
    <source>
        <strain evidence="7 8">GH-76</strain>
    </source>
</reference>
<gene>
    <name evidence="7" type="primary">TUS1_13</name>
    <name evidence="7" type="ORF">V5O48_007655</name>
</gene>
<evidence type="ECO:0000256" key="4">
    <source>
        <dbReference type="ARBA" id="ARBA00022840"/>
    </source>
</evidence>
<dbReference type="SMART" id="SM00220">
    <property type="entry name" value="S_TKc"/>
    <property type="match status" value="1"/>
</dbReference>
<protein>
    <submittedName>
        <fullName evidence="7">Rho guanine nucleotide exchange factor</fullName>
    </submittedName>
</protein>
<evidence type="ECO:0000256" key="5">
    <source>
        <dbReference type="SAM" id="MobiDB-lite"/>
    </source>
</evidence>
<dbReference type="InterPro" id="IPR011009">
    <property type="entry name" value="Kinase-like_dom_sf"/>
</dbReference>
<sequence length="617" mass="68110">MDNPDAQLQQDPGLTSRLEALFQDKANYQSLLSQSGANAQSVLDMLQLLTDCPGTSKETRSAICSTMIRLSKSSGFYPRCLSIENVSQIGDYPVAGGGFGDVFKGRLGKGEGRLVCLKVTRAYQVTDVERVVKEYTREAILWRQLKHQNILPFLGLYYLDENKRRLCLVSPWVENGNLVQYLKNRKHGQVDCIVLAYDVASGLSHLHEKKVVHGDLKGVNILITPDGRACITDFGLSRIVSDTSVLLSMNTNPISHAGGTARWLAPELLLGGQRTSRESDMWAFGCLCYEIFTGLIPFYDTPNDAAVVIQVCVLGNRPQLPSPSAVPETVRSLMQWTWESAPDSRPSASAAVEVLLQAYGGWVEPAKEWDEEVWNVRVGGVTAREMEVVLERLEGLTRGGFDLAMGDEDVDGDGDAWLPSWNLNDPGLQMSSPDPIAPPGLSWLSGLQMQTQMPSPVPPYQDWTNDWYATTTTTTITITRADTWDGGSRTPSISRPQSRNDTWDSYRSPTPSDYSHDYDYSSRTPSLISVSSSTSSTSTSPPSTPSPSPRLNKNALPFIPAKKLTTRRRSGNVSIKRPDGSDVDWEELRMRTARRVPVPLVVVPTKRKVRIEKPGAS</sequence>
<dbReference type="Pfam" id="PF07714">
    <property type="entry name" value="PK_Tyr_Ser-Thr"/>
    <property type="match status" value="1"/>
</dbReference>
<keyword evidence="3" id="KW-0418">Kinase</keyword>
<dbReference type="PROSITE" id="PS00108">
    <property type="entry name" value="PROTEIN_KINASE_ST"/>
    <property type="match status" value="1"/>
</dbReference>
<proteinExistence type="predicted"/>
<dbReference type="PROSITE" id="PS50011">
    <property type="entry name" value="PROTEIN_KINASE_DOM"/>
    <property type="match status" value="1"/>
</dbReference>
<accession>A0ABR3FG47</accession>
<dbReference type="PANTHER" id="PTHR44329:SF288">
    <property type="entry name" value="MITOGEN-ACTIVATED PROTEIN KINASE KINASE KINASE 20"/>
    <property type="match status" value="1"/>
</dbReference>
<dbReference type="Proteomes" id="UP001465976">
    <property type="component" value="Unassembled WGS sequence"/>
</dbReference>
<dbReference type="InterPro" id="IPR001245">
    <property type="entry name" value="Ser-Thr/Tyr_kinase_cat_dom"/>
</dbReference>
<keyword evidence="8" id="KW-1185">Reference proteome</keyword>
<dbReference type="InterPro" id="IPR008271">
    <property type="entry name" value="Ser/Thr_kinase_AS"/>
</dbReference>
<comment type="caution">
    <text evidence="7">The sequence shown here is derived from an EMBL/GenBank/DDBJ whole genome shotgun (WGS) entry which is preliminary data.</text>
</comment>
<dbReference type="EMBL" id="JBAHYK010000410">
    <property type="protein sequence ID" value="KAL0574297.1"/>
    <property type="molecule type" value="Genomic_DNA"/>
</dbReference>
<dbReference type="PANTHER" id="PTHR44329">
    <property type="entry name" value="SERINE/THREONINE-PROTEIN KINASE TNNI3K-RELATED"/>
    <property type="match status" value="1"/>
</dbReference>
<dbReference type="PRINTS" id="PR00109">
    <property type="entry name" value="TYRKINASE"/>
</dbReference>
<feature type="compositionally biased region" description="Polar residues" evidence="5">
    <location>
        <begin position="489"/>
        <end position="511"/>
    </location>
</feature>
<name>A0ABR3FG47_9AGAR</name>
<organism evidence="7 8">
    <name type="scientific">Marasmius crinis-equi</name>
    <dbReference type="NCBI Taxonomy" id="585013"/>
    <lineage>
        <taxon>Eukaryota</taxon>
        <taxon>Fungi</taxon>
        <taxon>Dikarya</taxon>
        <taxon>Basidiomycota</taxon>
        <taxon>Agaricomycotina</taxon>
        <taxon>Agaricomycetes</taxon>
        <taxon>Agaricomycetidae</taxon>
        <taxon>Agaricales</taxon>
        <taxon>Marasmiineae</taxon>
        <taxon>Marasmiaceae</taxon>
        <taxon>Marasmius</taxon>
    </lineage>
</organism>
<feature type="region of interest" description="Disordered" evidence="5">
    <location>
        <begin position="479"/>
        <end position="555"/>
    </location>
</feature>
<evidence type="ECO:0000256" key="1">
    <source>
        <dbReference type="ARBA" id="ARBA00022679"/>
    </source>
</evidence>
<feature type="domain" description="Protein kinase" evidence="6">
    <location>
        <begin position="88"/>
        <end position="360"/>
    </location>
</feature>
<evidence type="ECO:0000313" key="8">
    <source>
        <dbReference type="Proteomes" id="UP001465976"/>
    </source>
</evidence>
<evidence type="ECO:0000313" key="7">
    <source>
        <dbReference type="EMBL" id="KAL0574297.1"/>
    </source>
</evidence>
<dbReference type="InterPro" id="IPR000719">
    <property type="entry name" value="Prot_kinase_dom"/>
</dbReference>
<evidence type="ECO:0000256" key="3">
    <source>
        <dbReference type="ARBA" id="ARBA00022777"/>
    </source>
</evidence>
<dbReference type="InterPro" id="IPR051681">
    <property type="entry name" value="Ser/Thr_Kinases-Pseudokinases"/>
</dbReference>
<dbReference type="Gene3D" id="1.10.510.10">
    <property type="entry name" value="Transferase(Phosphotransferase) domain 1"/>
    <property type="match status" value="1"/>
</dbReference>